<dbReference type="AlphaFoldDB" id="A0A367WRP4"/>
<dbReference type="CDD" id="cd01026">
    <property type="entry name" value="TOPRIM_OLD"/>
    <property type="match status" value="1"/>
</dbReference>
<reference evidence="3 4" key="1">
    <citation type="submission" date="2014-07" db="EMBL/GenBank/DDBJ databases">
        <title>Draft genome sequence of Thalassospira profundimaris PR54-5.</title>
        <authorList>
            <person name="Lai Q."/>
            <person name="Shao Z."/>
        </authorList>
    </citation>
    <scope>NUCLEOTIDE SEQUENCE [LARGE SCALE GENOMIC DNA]</scope>
    <source>
        <strain evidence="3 4">PR54-5</strain>
    </source>
</reference>
<gene>
    <name evidence="3" type="ORF">TH30_19865</name>
</gene>
<proteinExistence type="predicted"/>
<protein>
    <submittedName>
        <fullName evidence="3">ATPase AAA</fullName>
    </submittedName>
</protein>
<dbReference type="PANTHER" id="PTHR43581:SF2">
    <property type="entry name" value="EXCINUCLEASE ATPASE SUBUNIT"/>
    <property type="match status" value="1"/>
</dbReference>
<comment type="caution">
    <text evidence="3">The sequence shown here is derived from an EMBL/GenBank/DDBJ whole genome shotgun (WGS) entry which is preliminary data.</text>
</comment>
<feature type="domain" description="OLD protein-like TOPRIM" evidence="2">
    <location>
        <begin position="292"/>
        <end position="356"/>
    </location>
</feature>
<dbReference type="Gene3D" id="3.40.50.300">
    <property type="entry name" value="P-loop containing nucleotide triphosphate hydrolases"/>
    <property type="match status" value="1"/>
</dbReference>
<dbReference type="InterPro" id="IPR051396">
    <property type="entry name" value="Bact_Antivir_Def_Nuclease"/>
</dbReference>
<feature type="domain" description="Endonuclease GajA/Old nuclease/RecF-like AAA" evidence="1">
    <location>
        <begin position="193"/>
        <end position="237"/>
    </location>
</feature>
<dbReference type="EMBL" id="JPWI01000015">
    <property type="protein sequence ID" value="RCK43270.1"/>
    <property type="molecule type" value="Genomic_DNA"/>
</dbReference>
<evidence type="ECO:0000259" key="1">
    <source>
        <dbReference type="Pfam" id="PF13175"/>
    </source>
</evidence>
<organism evidence="3 4">
    <name type="scientific">Thalassospira profundimaris</name>
    <dbReference type="NCBI Taxonomy" id="502049"/>
    <lineage>
        <taxon>Bacteria</taxon>
        <taxon>Pseudomonadati</taxon>
        <taxon>Pseudomonadota</taxon>
        <taxon>Alphaproteobacteria</taxon>
        <taxon>Rhodospirillales</taxon>
        <taxon>Thalassospiraceae</taxon>
        <taxon>Thalassospira</taxon>
    </lineage>
</organism>
<evidence type="ECO:0000259" key="2">
    <source>
        <dbReference type="Pfam" id="PF20469"/>
    </source>
</evidence>
<dbReference type="PANTHER" id="PTHR43581">
    <property type="entry name" value="ATP/GTP PHOSPHATASE"/>
    <property type="match status" value="1"/>
</dbReference>
<accession>A0A367WRP4</accession>
<dbReference type="InterPro" id="IPR041685">
    <property type="entry name" value="AAA_GajA/Old/RecF-like"/>
</dbReference>
<dbReference type="Pfam" id="PF13175">
    <property type="entry name" value="AAA_15"/>
    <property type="match status" value="1"/>
</dbReference>
<dbReference type="InterPro" id="IPR034139">
    <property type="entry name" value="TOPRIM_OLD"/>
</dbReference>
<dbReference type="Proteomes" id="UP000252255">
    <property type="component" value="Unassembled WGS sequence"/>
</dbReference>
<sequence>MRVGSLDDAIKTEEVLLTLALSPIVTELKASAKDENSDLFKARLALADTVNKVAVPHEARINEISEKVMGSLQAVFPDLGVKLQVEMPPPDLKIETLLKQGSGIRIEEASGKSQLTQQGTGARRALFWSMLQVHNEMERDKERRTAVEKALISEEKKKTRDEAKIEQLAATLAALDGTGDFPADAEDPALPGYILLMDEPENALHPMAARLAQTHLYALANHPDWQVLITTHSPYFINPLEDHTTIARLERSVDGKSISPLIYVADQVSFSPDEKENLKALQLTDVSLAEVFFGSYPILVEGDTEQAAFLGSVQNEDSNLKRSASIIRARGKAILIPLMKILHHFKTDFGIVHDVDWPFSKSGESHNPMWTINNSIREAVIACRQDGINVRHRWSIPDFERFLGGEELGKDKPYEAYKAVTSDKAVGEMVLDRMIELYVEGSPDPDGYDSQKPHLDQLLEQLSEWAAQHGEDGNVRLTGSPQAQSAG</sequence>
<dbReference type="CDD" id="cd00267">
    <property type="entry name" value="ABC_ATPase"/>
    <property type="match status" value="1"/>
</dbReference>
<dbReference type="InterPro" id="IPR027417">
    <property type="entry name" value="P-loop_NTPase"/>
</dbReference>
<dbReference type="SUPFAM" id="SSF52540">
    <property type="entry name" value="P-loop containing nucleoside triphosphate hydrolases"/>
    <property type="match status" value="1"/>
</dbReference>
<dbReference type="Pfam" id="PF20469">
    <property type="entry name" value="OLD-like_TOPRIM"/>
    <property type="match status" value="1"/>
</dbReference>
<evidence type="ECO:0000313" key="4">
    <source>
        <dbReference type="Proteomes" id="UP000252255"/>
    </source>
</evidence>
<evidence type="ECO:0000313" key="3">
    <source>
        <dbReference type="EMBL" id="RCK43270.1"/>
    </source>
</evidence>
<name>A0A367WRP4_9PROT</name>